<dbReference type="EMBL" id="BSXN01000117">
    <property type="protein sequence ID" value="GME67192.1"/>
    <property type="molecule type" value="Genomic_DNA"/>
</dbReference>
<dbReference type="InterPro" id="IPR019166">
    <property type="entry name" value="MIC26/MIC27"/>
</dbReference>
<comment type="function">
    <text evidence="1">Component of the MICOS complex, a large protein complex of the mitochondrial inner membrane that plays crucial roles in the maintenance of crista junctions, inner membrane architecture, and formation of contact sites to the outer membrane.</text>
</comment>
<reference evidence="2" key="1">
    <citation type="submission" date="2023-04" db="EMBL/GenBank/DDBJ databases">
        <title>Candida boidinii NBRC 10035.</title>
        <authorList>
            <person name="Ichikawa N."/>
            <person name="Sato H."/>
            <person name="Tonouchi N."/>
        </authorList>
    </citation>
    <scope>NUCLEOTIDE SEQUENCE</scope>
    <source>
        <strain evidence="2">NBRC 10035</strain>
    </source>
</reference>
<accession>A0A9W6WEM7</accession>
<dbReference type="PANTHER" id="PTHR28268">
    <property type="entry name" value="MICOS SUBUNIT MIC26"/>
    <property type="match status" value="1"/>
</dbReference>
<gene>
    <name evidence="2" type="ORF">Cboi02_000062100</name>
</gene>
<dbReference type="AlphaFoldDB" id="A0A9W6WEM7"/>
<protein>
    <recommendedName>
        <fullName evidence="1">MICOS complex subunit</fullName>
    </recommendedName>
</protein>
<dbReference type="GO" id="GO:0042407">
    <property type="term" value="P:cristae formation"/>
    <property type="evidence" value="ECO:0007669"/>
    <property type="project" value="InterPro"/>
</dbReference>
<dbReference type="InterPro" id="IPR033181">
    <property type="entry name" value="Mic26_fungi"/>
</dbReference>
<proteinExistence type="predicted"/>
<comment type="subunit">
    <text evidence="1">Component of the mitochondrial contact site and cristae organizing system (MICOS) complex.</text>
</comment>
<keyword evidence="1" id="KW-0472">Membrane</keyword>
<keyword evidence="1" id="KW-0496">Mitochondrion</keyword>
<dbReference type="Proteomes" id="UP001165120">
    <property type="component" value="Unassembled WGS sequence"/>
</dbReference>
<sequence>MGKRSFYSDDEDVVPQAGLAAPIAKELEEKQVSHPAESIDGMTIRSTPILEKYMGELRKFADERYKIFIAEKNKTDKLIDDQVSDIKTQYNSVIVEPILPQSIAILTAALSGSILVNQRSLPIRFLTPIVIGTVAFAYVMPKSSKNVYNILENYEKEFPKFEKFHKDSCQSVTSAINSTRSTLNDANENLVNQVGIVRKAVEDWLNSR</sequence>
<keyword evidence="3" id="KW-1185">Reference proteome</keyword>
<dbReference type="GO" id="GO:0044284">
    <property type="term" value="C:mitochondrial crista junction"/>
    <property type="evidence" value="ECO:0007669"/>
    <property type="project" value="TreeGrafter"/>
</dbReference>
<dbReference type="PANTHER" id="PTHR28268:SF1">
    <property type="entry name" value="MICOS SUBUNIT MIC26"/>
    <property type="match status" value="1"/>
</dbReference>
<comment type="subcellular location">
    <subcellularLocation>
        <location evidence="1">Mitochondrion inner membrane</location>
    </subcellularLocation>
</comment>
<evidence type="ECO:0000313" key="3">
    <source>
        <dbReference type="Proteomes" id="UP001165120"/>
    </source>
</evidence>
<dbReference type="Pfam" id="PF09769">
    <property type="entry name" value="ApoO"/>
    <property type="match status" value="1"/>
</dbReference>
<evidence type="ECO:0000313" key="2">
    <source>
        <dbReference type="EMBL" id="GME67192.1"/>
    </source>
</evidence>
<evidence type="ECO:0000256" key="1">
    <source>
        <dbReference type="RuleBase" id="RU363021"/>
    </source>
</evidence>
<organism evidence="2 3">
    <name type="scientific">Candida boidinii</name>
    <name type="common">Yeast</name>
    <dbReference type="NCBI Taxonomy" id="5477"/>
    <lineage>
        <taxon>Eukaryota</taxon>
        <taxon>Fungi</taxon>
        <taxon>Dikarya</taxon>
        <taxon>Ascomycota</taxon>
        <taxon>Saccharomycotina</taxon>
        <taxon>Pichiomycetes</taxon>
        <taxon>Pichiales</taxon>
        <taxon>Pichiaceae</taxon>
        <taxon>Ogataea</taxon>
        <taxon>Ogataea/Candida clade</taxon>
    </lineage>
</organism>
<keyword evidence="1" id="KW-0999">Mitochondrion inner membrane</keyword>
<dbReference type="GO" id="GO:0061617">
    <property type="term" value="C:MICOS complex"/>
    <property type="evidence" value="ECO:0007669"/>
    <property type="project" value="UniProtKB-UniRule"/>
</dbReference>
<comment type="caution">
    <text evidence="2">The sequence shown here is derived from an EMBL/GenBank/DDBJ whole genome shotgun (WGS) entry which is preliminary data.</text>
</comment>
<name>A0A9W6WEM7_CANBO</name>